<feature type="compositionally biased region" description="Polar residues" evidence="3">
    <location>
        <begin position="425"/>
        <end position="445"/>
    </location>
</feature>
<dbReference type="SMART" id="SM00322">
    <property type="entry name" value="KH"/>
    <property type="match status" value="2"/>
</dbReference>
<evidence type="ECO:0000256" key="1">
    <source>
        <dbReference type="ARBA" id="ARBA00022737"/>
    </source>
</evidence>
<evidence type="ECO:0000256" key="2">
    <source>
        <dbReference type="PROSITE-ProRule" id="PRU00117"/>
    </source>
</evidence>
<evidence type="ECO:0000313" key="6">
    <source>
        <dbReference type="Proteomes" id="UP001346149"/>
    </source>
</evidence>
<feature type="domain" description="K Homology" evidence="4">
    <location>
        <begin position="240"/>
        <end position="314"/>
    </location>
</feature>
<feature type="region of interest" description="Disordered" evidence="3">
    <location>
        <begin position="363"/>
        <end position="668"/>
    </location>
</feature>
<dbReference type="SUPFAM" id="SSF54791">
    <property type="entry name" value="Eukaryotic type KH-domain (KH-domain type I)"/>
    <property type="match status" value="2"/>
</dbReference>
<feature type="compositionally biased region" description="Polar residues" evidence="3">
    <location>
        <begin position="335"/>
        <end position="346"/>
    </location>
</feature>
<feature type="domain" description="K Homology" evidence="4">
    <location>
        <begin position="148"/>
        <end position="221"/>
    </location>
</feature>
<protein>
    <recommendedName>
        <fullName evidence="4">K Homology domain-containing protein</fullName>
    </recommendedName>
</protein>
<evidence type="ECO:0000259" key="4">
    <source>
        <dbReference type="SMART" id="SM00322"/>
    </source>
</evidence>
<name>A0AAN7LMI5_TRANT</name>
<reference evidence="5 6" key="1">
    <citation type="journal article" date="2023" name="Hortic Res">
        <title>Pangenome of water caltrop reveals structural variations and asymmetric subgenome divergence after allopolyploidization.</title>
        <authorList>
            <person name="Zhang X."/>
            <person name="Chen Y."/>
            <person name="Wang L."/>
            <person name="Yuan Y."/>
            <person name="Fang M."/>
            <person name="Shi L."/>
            <person name="Lu R."/>
            <person name="Comes H.P."/>
            <person name="Ma Y."/>
            <person name="Chen Y."/>
            <person name="Huang G."/>
            <person name="Zhou Y."/>
            <person name="Zheng Z."/>
            <person name="Qiu Y."/>
        </authorList>
    </citation>
    <scope>NUCLEOTIDE SEQUENCE [LARGE SCALE GENOMIC DNA]</scope>
    <source>
        <strain evidence="5">F231</strain>
    </source>
</reference>
<feature type="compositionally biased region" description="Polar residues" evidence="3">
    <location>
        <begin position="501"/>
        <end position="528"/>
    </location>
</feature>
<feature type="compositionally biased region" description="Pro residues" evidence="3">
    <location>
        <begin position="45"/>
        <end position="59"/>
    </location>
</feature>
<organism evidence="5 6">
    <name type="scientific">Trapa natans</name>
    <name type="common">Water chestnut</name>
    <dbReference type="NCBI Taxonomy" id="22666"/>
    <lineage>
        <taxon>Eukaryota</taxon>
        <taxon>Viridiplantae</taxon>
        <taxon>Streptophyta</taxon>
        <taxon>Embryophyta</taxon>
        <taxon>Tracheophyta</taxon>
        <taxon>Spermatophyta</taxon>
        <taxon>Magnoliopsida</taxon>
        <taxon>eudicotyledons</taxon>
        <taxon>Gunneridae</taxon>
        <taxon>Pentapetalae</taxon>
        <taxon>rosids</taxon>
        <taxon>malvids</taxon>
        <taxon>Myrtales</taxon>
        <taxon>Lythraceae</taxon>
        <taxon>Trapa</taxon>
    </lineage>
</organism>
<feature type="region of interest" description="Disordered" evidence="3">
    <location>
        <begin position="117"/>
        <end position="136"/>
    </location>
</feature>
<dbReference type="EMBL" id="JAXQNO010000013">
    <property type="protein sequence ID" value="KAK4785033.1"/>
    <property type="molecule type" value="Genomic_DNA"/>
</dbReference>
<feature type="compositionally biased region" description="Low complexity" evidence="3">
    <location>
        <begin position="646"/>
        <end position="668"/>
    </location>
</feature>
<dbReference type="AlphaFoldDB" id="A0AAN7LMI5"/>
<dbReference type="InterPro" id="IPR036612">
    <property type="entry name" value="KH_dom_type_1_sf"/>
</dbReference>
<dbReference type="FunFam" id="3.30.1370.10:FF:000093">
    <property type="entry name" value="KH domain-containing protein"/>
    <property type="match status" value="1"/>
</dbReference>
<accession>A0AAN7LMI5</accession>
<feature type="compositionally biased region" description="Low complexity" evidence="3">
    <location>
        <begin position="601"/>
        <end position="613"/>
    </location>
</feature>
<feature type="region of interest" description="Disordered" evidence="3">
    <location>
        <begin position="1"/>
        <end position="72"/>
    </location>
</feature>
<dbReference type="GO" id="GO:0003723">
    <property type="term" value="F:RNA binding"/>
    <property type="evidence" value="ECO:0007669"/>
    <property type="project" value="UniProtKB-UniRule"/>
</dbReference>
<feature type="compositionally biased region" description="Polar residues" evidence="3">
    <location>
        <begin position="469"/>
        <end position="490"/>
    </location>
</feature>
<keyword evidence="6" id="KW-1185">Reference proteome</keyword>
<dbReference type="Gene3D" id="3.30.1370.10">
    <property type="entry name" value="K Homology domain, type 1"/>
    <property type="match status" value="2"/>
</dbReference>
<feature type="compositionally biased region" description="Polar residues" evidence="3">
    <location>
        <begin position="575"/>
        <end position="584"/>
    </location>
</feature>
<dbReference type="Pfam" id="PF00013">
    <property type="entry name" value="KH_1"/>
    <property type="match status" value="2"/>
</dbReference>
<feature type="compositionally biased region" description="Low complexity" evidence="3">
    <location>
        <begin position="320"/>
        <end position="334"/>
    </location>
</feature>
<feature type="compositionally biased region" description="Low complexity" evidence="3">
    <location>
        <begin position="401"/>
        <end position="415"/>
    </location>
</feature>
<sequence length="668" mass="68896">MAEESRYSSDAVSNKRKYEEPTAPPSNRRTTGFSGPIHSASPDCGPAPPQSYNSVPPPANDDVQTQVQNAKQRAQEIASRLLFNASVGAGAGSGSGSGAVAVFGIGGLDSKRARVDNGSGFDSADRDGKTTPSLAPSTIPVAYNNYGQGTSKRIDIPNDRVGVIIGKGGETIKFLQNQSGAKIQVTRDADADPHAPTRMVELMGTAEQIARADQLIKEVLSEAEAGGSGTVSRRVTTQTGSEQFVIKVPNNKVGLVIGKGGETIKNMQNRTGARIQVVPLHLPPGDTSTERNLYIDGTSEQIEAAKQLVAEVISENRMRSSSISGGYGQQGYQSRPPTNWGATSMQQPSYGYVQPGGYPGAPQYMTQTQYGSYPPQPSSGGYASNWDQSPAPTSQPGGGYDYYSQQQPPSQQQQGAPGGPTGSSDASGYNYSQPPAASYGQQGYGYSQDAYGGYSHHAPSQLGYEQPPYNHQQQSYNTSSGYGSATNPNQEGAAHSYGAQGDSSQAPAAPPVQSTAAMGQPGYSSTQPGYGMPPASQPGYGPGYGVPQAQKPPVNILPYGQSQQSPNAIGGYGQTTGYAQSQAQMPGYGQAPYGAPPASAPPQGAYSQQPSYAGYGGSGSYPQPPAYSADGSTASGGAAIRGGYDATPPASQAAVAPAGSASKASPKA</sequence>
<keyword evidence="1" id="KW-0677">Repeat</keyword>
<feature type="compositionally biased region" description="Low complexity" evidence="3">
    <location>
        <begin position="626"/>
        <end position="638"/>
    </location>
</feature>
<dbReference type="CDD" id="cd00105">
    <property type="entry name" value="KH-I"/>
    <property type="match status" value="1"/>
</dbReference>
<dbReference type="Proteomes" id="UP001346149">
    <property type="component" value="Unassembled WGS sequence"/>
</dbReference>
<feature type="region of interest" description="Disordered" evidence="3">
    <location>
        <begin position="319"/>
        <end position="346"/>
    </location>
</feature>
<gene>
    <name evidence="5" type="ORF">SAY86_001722</name>
</gene>
<keyword evidence="2" id="KW-0694">RNA-binding</keyword>
<dbReference type="InterPro" id="IPR004087">
    <property type="entry name" value="KH_dom"/>
</dbReference>
<evidence type="ECO:0000313" key="5">
    <source>
        <dbReference type="EMBL" id="KAK4785033.1"/>
    </source>
</evidence>
<comment type="caution">
    <text evidence="5">The sequence shown here is derived from an EMBL/GenBank/DDBJ whole genome shotgun (WGS) entry which is preliminary data.</text>
</comment>
<dbReference type="PROSITE" id="PS50084">
    <property type="entry name" value="KH_TYPE_1"/>
    <property type="match status" value="2"/>
</dbReference>
<dbReference type="InterPro" id="IPR004088">
    <property type="entry name" value="KH_dom_type_1"/>
</dbReference>
<feature type="compositionally biased region" description="Polar residues" evidence="3">
    <location>
        <begin position="62"/>
        <end position="72"/>
    </location>
</feature>
<evidence type="ECO:0000256" key="3">
    <source>
        <dbReference type="SAM" id="MobiDB-lite"/>
    </source>
</evidence>
<dbReference type="PANTHER" id="PTHR10288">
    <property type="entry name" value="KH DOMAIN CONTAINING RNA BINDING PROTEIN"/>
    <property type="match status" value="1"/>
</dbReference>
<proteinExistence type="predicted"/>
<feature type="compositionally biased region" description="Polar residues" evidence="3">
    <location>
        <begin position="378"/>
        <end position="392"/>
    </location>
</feature>